<accession>A0A0B0EI05</accession>
<reference evidence="1 2" key="1">
    <citation type="submission" date="2014-10" db="EMBL/GenBank/DDBJ databases">
        <title>Draft genome of anammox bacterium scalindua brodae, obtained using differential coverage binning of sequence data from two enrichment reactors.</title>
        <authorList>
            <person name="Speth D.R."/>
            <person name="Russ L."/>
            <person name="Kartal B."/>
            <person name="Op den Camp H.J."/>
            <person name="Dutilh B.E."/>
            <person name="Jetten M.S."/>
        </authorList>
    </citation>
    <scope>NUCLEOTIDE SEQUENCE [LARGE SCALE GENOMIC DNA]</scope>
    <source>
        <strain evidence="1">RU1</strain>
    </source>
</reference>
<proteinExistence type="predicted"/>
<name>A0A0B0EI05_9BACT</name>
<dbReference type="AlphaFoldDB" id="A0A0B0EI05"/>
<dbReference type="Proteomes" id="UP000030652">
    <property type="component" value="Unassembled WGS sequence"/>
</dbReference>
<dbReference type="EMBL" id="JRYO01000243">
    <property type="protein sequence ID" value="KHE90743.1"/>
    <property type="molecule type" value="Genomic_DNA"/>
</dbReference>
<sequence>MVAYAMVFLASESCLLMWVVANAETRQMAIAMTMAFAGCQNVHTSGQYVKNDHSLGQA</sequence>
<evidence type="ECO:0000313" key="2">
    <source>
        <dbReference type="Proteomes" id="UP000030652"/>
    </source>
</evidence>
<gene>
    <name evidence="1" type="ORF">SCABRO_03531</name>
</gene>
<comment type="caution">
    <text evidence="1">The sequence shown here is derived from an EMBL/GenBank/DDBJ whole genome shotgun (WGS) entry which is preliminary data.</text>
</comment>
<evidence type="ECO:0000313" key="1">
    <source>
        <dbReference type="EMBL" id="KHE90743.1"/>
    </source>
</evidence>
<protein>
    <submittedName>
        <fullName evidence="1">Uncharacterized protein</fullName>
    </submittedName>
</protein>
<organism evidence="1 2">
    <name type="scientific">Candidatus Scalindua brodae</name>
    <dbReference type="NCBI Taxonomy" id="237368"/>
    <lineage>
        <taxon>Bacteria</taxon>
        <taxon>Pseudomonadati</taxon>
        <taxon>Planctomycetota</taxon>
        <taxon>Candidatus Brocadiia</taxon>
        <taxon>Candidatus Brocadiales</taxon>
        <taxon>Candidatus Scalinduaceae</taxon>
        <taxon>Candidatus Scalindua</taxon>
    </lineage>
</organism>